<gene>
    <name evidence="1" type="ORF">NCTC8105_00647</name>
</gene>
<sequence length="60" mass="6716">MNINITDAPNPQDEEYVIDSLWAHNSKTEAVDIHPLFLTVTGRCRENRCGFGGKNLVGRT</sequence>
<evidence type="ECO:0000313" key="2">
    <source>
        <dbReference type="Proteomes" id="UP000254821"/>
    </source>
</evidence>
<dbReference type="AlphaFoldDB" id="A0A377PFF8"/>
<dbReference type="Proteomes" id="UP000254821">
    <property type="component" value="Unassembled WGS sequence"/>
</dbReference>
<name>A0A377PFF8_HAFAL</name>
<evidence type="ECO:0000313" key="1">
    <source>
        <dbReference type="EMBL" id="STQ78614.1"/>
    </source>
</evidence>
<protein>
    <submittedName>
        <fullName evidence="1">Uncharacterized protein</fullName>
    </submittedName>
</protein>
<reference evidence="1 2" key="1">
    <citation type="submission" date="2018-06" db="EMBL/GenBank/DDBJ databases">
        <authorList>
            <consortium name="Pathogen Informatics"/>
            <person name="Doyle S."/>
        </authorList>
    </citation>
    <scope>NUCLEOTIDE SEQUENCE [LARGE SCALE GENOMIC DNA]</scope>
    <source>
        <strain evidence="1 2">NCTC8105</strain>
    </source>
</reference>
<organism evidence="1 2">
    <name type="scientific">Hafnia alvei</name>
    <dbReference type="NCBI Taxonomy" id="569"/>
    <lineage>
        <taxon>Bacteria</taxon>
        <taxon>Pseudomonadati</taxon>
        <taxon>Pseudomonadota</taxon>
        <taxon>Gammaproteobacteria</taxon>
        <taxon>Enterobacterales</taxon>
        <taxon>Hafniaceae</taxon>
        <taxon>Hafnia</taxon>
    </lineage>
</organism>
<accession>A0A377PFF8</accession>
<proteinExistence type="predicted"/>
<dbReference type="EMBL" id="UGHP01000001">
    <property type="protein sequence ID" value="STQ78614.1"/>
    <property type="molecule type" value="Genomic_DNA"/>
</dbReference>